<dbReference type="PANTHER" id="PTHR47197:SF3">
    <property type="entry name" value="DIHYDRO-HEME D1 DEHYDROGENASE"/>
    <property type="match status" value="1"/>
</dbReference>
<accession>A0A365XZ73</accession>
<reference evidence="2 3" key="1">
    <citation type="submission" date="2018-05" db="EMBL/GenBank/DDBJ databases">
        <title>Chitinophaga sp. K3CV102501T nov., isolated from isolated from a monsoon evergreen broad-leaved forest soil.</title>
        <authorList>
            <person name="Lv Y."/>
        </authorList>
    </citation>
    <scope>NUCLEOTIDE SEQUENCE [LARGE SCALE GENOMIC DNA]</scope>
    <source>
        <strain evidence="2 3">GDMCC 1.1325</strain>
    </source>
</reference>
<protein>
    <recommendedName>
        <fullName evidence="4">YVTN family beta-propeller domain-containing protein</fullName>
    </recommendedName>
</protein>
<dbReference type="PANTHER" id="PTHR47197">
    <property type="entry name" value="PROTEIN NIRF"/>
    <property type="match status" value="1"/>
</dbReference>
<dbReference type="RefSeq" id="WP_113614230.1">
    <property type="nucleotide sequence ID" value="NZ_QFFJ01000001.1"/>
</dbReference>
<keyword evidence="1" id="KW-0732">Signal</keyword>
<dbReference type="InterPro" id="IPR051200">
    <property type="entry name" value="Host-pathogen_enzymatic-act"/>
</dbReference>
<evidence type="ECO:0000256" key="1">
    <source>
        <dbReference type="SAM" id="SignalP"/>
    </source>
</evidence>
<dbReference type="SUPFAM" id="SSF51004">
    <property type="entry name" value="C-terminal (heme d1) domain of cytochrome cd1-nitrite reductase"/>
    <property type="match status" value="1"/>
</dbReference>
<dbReference type="EMBL" id="QFFJ01000001">
    <property type="protein sequence ID" value="RBL91633.1"/>
    <property type="molecule type" value="Genomic_DNA"/>
</dbReference>
<dbReference type="AlphaFoldDB" id="A0A365XZ73"/>
<proteinExistence type="predicted"/>
<name>A0A365XZ73_9BACT</name>
<evidence type="ECO:0000313" key="3">
    <source>
        <dbReference type="Proteomes" id="UP000253410"/>
    </source>
</evidence>
<evidence type="ECO:0008006" key="4">
    <source>
        <dbReference type="Google" id="ProtNLM"/>
    </source>
</evidence>
<dbReference type="Proteomes" id="UP000253410">
    <property type="component" value="Unassembled WGS sequence"/>
</dbReference>
<dbReference type="InterPro" id="IPR015943">
    <property type="entry name" value="WD40/YVTN_repeat-like_dom_sf"/>
</dbReference>
<evidence type="ECO:0000313" key="2">
    <source>
        <dbReference type="EMBL" id="RBL91633.1"/>
    </source>
</evidence>
<gene>
    <name evidence="2" type="ORF">DF182_03180</name>
</gene>
<feature type="chain" id="PRO_5016669663" description="YVTN family beta-propeller domain-containing protein" evidence="1">
    <location>
        <begin position="19"/>
        <end position="330"/>
    </location>
</feature>
<keyword evidence="3" id="KW-1185">Reference proteome</keyword>
<dbReference type="OrthoDB" id="7187796at2"/>
<dbReference type="InterPro" id="IPR011048">
    <property type="entry name" value="Haem_d1_sf"/>
</dbReference>
<sequence length="330" mass="34802">MKKLLFPVLLFGTLMATAQSPKWHVAATYPVKGDGKWDYIAINPVTQQLYVAHGTEVNIIDKTTGTEAGTIPHTEGVHGIAFAPRFGKGFTSNGKANTVTVFDINTHQVQAEIATGGNPDAILFEPFSDKVITCDGAGKDLTIINPGTNKVVATVPLKARPETAVSDGAGHLYVNLEDKSSIAVISMSTFKVEKEWPLGKGEAPTGLAIDTVTHRLFAGCDNKLLVVMNAVNGQVVTTLPIGDGCDGVAFDAAGKIIFASNGEGTLSVFREDSADKYTSLGTVPTAKGARTLVYDPLTQNVFLPAADRHSGPDGKPVIAPGTFRVLAVRK</sequence>
<feature type="signal peptide" evidence="1">
    <location>
        <begin position="1"/>
        <end position="18"/>
    </location>
</feature>
<organism evidence="2 3">
    <name type="scientific">Chitinophaga flava</name>
    <dbReference type="NCBI Taxonomy" id="2259036"/>
    <lineage>
        <taxon>Bacteria</taxon>
        <taxon>Pseudomonadati</taxon>
        <taxon>Bacteroidota</taxon>
        <taxon>Chitinophagia</taxon>
        <taxon>Chitinophagales</taxon>
        <taxon>Chitinophagaceae</taxon>
        <taxon>Chitinophaga</taxon>
    </lineage>
</organism>
<dbReference type="Gene3D" id="2.130.10.10">
    <property type="entry name" value="YVTN repeat-like/Quinoprotein amine dehydrogenase"/>
    <property type="match status" value="2"/>
</dbReference>
<comment type="caution">
    <text evidence="2">The sequence shown here is derived from an EMBL/GenBank/DDBJ whole genome shotgun (WGS) entry which is preliminary data.</text>
</comment>